<feature type="region of interest" description="Disordered" evidence="1">
    <location>
        <begin position="15"/>
        <end position="45"/>
    </location>
</feature>
<accession>A0A8S0ZUY0</accession>
<reference evidence="2 3" key="1">
    <citation type="submission" date="2020-04" db="EMBL/GenBank/DDBJ databases">
        <authorList>
            <person name="Wallbank WR R."/>
            <person name="Pardo Diaz C."/>
            <person name="Kozak K."/>
            <person name="Martin S."/>
            <person name="Jiggins C."/>
            <person name="Moest M."/>
            <person name="Warren A I."/>
            <person name="Byers J.R.P. K."/>
            <person name="Montejo-Kovacevich G."/>
            <person name="Yen C E."/>
        </authorList>
    </citation>
    <scope>NUCLEOTIDE SEQUENCE [LARGE SCALE GENOMIC DNA]</scope>
</reference>
<dbReference type="AlphaFoldDB" id="A0A8S0ZUY0"/>
<gene>
    <name evidence="2" type="ORF">APLA_LOCUS8279</name>
</gene>
<dbReference type="Proteomes" id="UP000494256">
    <property type="component" value="Unassembled WGS sequence"/>
</dbReference>
<comment type="caution">
    <text evidence="2">The sequence shown here is derived from an EMBL/GenBank/DDBJ whole genome shotgun (WGS) entry which is preliminary data.</text>
</comment>
<evidence type="ECO:0000313" key="2">
    <source>
        <dbReference type="EMBL" id="CAB3238538.1"/>
    </source>
</evidence>
<name>A0A8S0ZUY0_ARCPL</name>
<evidence type="ECO:0000256" key="1">
    <source>
        <dbReference type="SAM" id="MobiDB-lite"/>
    </source>
</evidence>
<sequence>MNFLENITFRRTRTKSDSNDVSIQQSNESRLDGTTNSLPEVSDDEDEVSKLKQQISKLQADLNSAHSEIETLALENNELRQSKEELIKKNELYKKLISSPTKFKINTPKRTEKVINKELNITKHKKNISQENSEIAKINDNNVNTDCNRTLFNKCNKSKINKRIEMHSSEKMKLSKICMLSTSKRNKLLSIARTEFNDYNICHYLMPGGGTAALLSGLKSKLVNYTMEDYCVIFISSEDFTTTKDYLELIYSLRNALQDITNTNLIICLPSFRCNTLANMYNWRIEHFNNLLYLDVTTHEYAHVLDTNLHLSYDHTMFNMRTGWINKSGLYAVFKDLHTLIRDLQAYEIEGTNTPTSSESNDHVRSDIKFFL</sequence>
<dbReference type="OrthoDB" id="6109at2759"/>
<proteinExistence type="predicted"/>
<evidence type="ECO:0000313" key="3">
    <source>
        <dbReference type="Proteomes" id="UP000494256"/>
    </source>
</evidence>
<feature type="compositionally biased region" description="Polar residues" evidence="1">
    <location>
        <begin position="19"/>
        <end position="39"/>
    </location>
</feature>
<organism evidence="2 3">
    <name type="scientific">Arctia plantaginis</name>
    <name type="common">Wood tiger moth</name>
    <name type="synonym">Phalaena plantaginis</name>
    <dbReference type="NCBI Taxonomy" id="874455"/>
    <lineage>
        <taxon>Eukaryota</taxon>
        <taxon>Metazoa</taxon>
        <taxon>Ecdysozoa</taxon>
        <taxon>Arthropoda</taxon>
        <taxon>Hexapoda</taxon>
        <taxon>Insecta</taxon>
        <taxon>Pterygota</taxon>
        <taxon>Neoptera</taxon>
        <taxon>Endopterygota</taxon>
        <taxon>Lepidoptera</taxon>
        <taxon>Glossata</taxon>
        <taxon>Ditrysia</taxon>
        <taxon>Noctuoidea</taxon>
        <taxon>Erebidae</taxon>
        <taxon>Arctiinae</taxon>
        <taxon>Arctia</taxon>
    </lineage>
</organism>
<protein>
    <submittedName>
        <fullName evidence="2">Uncharacterized protein</fullName>
    </submittedName>
</protein>
<dbReference type="EMBL" id="CADEBD010000306">
    <property type="protein sequence ID" value="CAB3238538.1"/>
    <property type="molecule type" value="Genomic_DNA"/>
</dbReference>